<proteinExistence type="predicted"/>
<evidence type="ECO:0000313" key="3">
    <source>
        <dbReference type="EMBL" id="SFH51256.1"/>
    </source>
</evidence>
<accession>A0A1I3AN70</accession>
<evidence type="ECO:0000256" key="1">
    <source>
        <dbReference type="SAM" id="Phobius"/>
    </source>
</evidence>
<feature type="transmembrane region" description="Helical" evidence="1">
    <location>
        <begin position="37"/>
        <end position="65"/>
    </location>
</feature>
<name>A0A1I3AN70_9LACT</name>
<protein>
    <recommendedName>
        <fullName evidence="2">DUF3899 domain-containing protein</fullName>
    </recommendedName>
</protein>
<keyword evidence="1" id="KW-1133">Transmembrane helix</keyword>
<dbReference type="OrthoDB" id="2157555at2"/>
<evidence type="ECO:0000259" key="2">
    <source>
        <dbReference type="Pfam" id="PF13038"/>
    </source>
</evidence>
<dbReference type="Pfam" id="PF13038">
    <property type="entry name" value="DUF3899"/>
    <property type="match status" value="1"/>
</dbReference>
<sequence>MKKKFTPLNTWIVLTILLFILEWIMERDITFLNTTNLFFFPAGFFLIIGLFSLAIYSGSFDFFHYSMRKAGQRMKKQNEEDYPIRPLSQSVGTVHRFFITVGTGLMVICLLALMGFYLFEH</sequence>
<feature type="transmembrane region" description="Helical" evidence="1">
    <location>
        <begin position="7"/>
        <end position="25"/>
    </location>
</feature>
<keyword evidence="4" id="KW-1185">Reference proteome</keyword>
<dbReference type="EMBL" id="FOQE01000001">
    <property type="protein sequence ID" value="SFH51256.1"/>
    <property type="molecule type" value="Genomic_DNA"/>
</dbReference>
<dbReference type="Proteomes" id="UP000198668">
    <property type="component" value="Unassembled WGS sequence"/>
</dbReference>
<dbReference type="AlphaFoldDB" id="A0A1I3AN70"/>
<organism evidence="3 4">
    <name type="scientific">Pisciglobus halotolerans</name>
    <dbReference type="NCBI Taxonomy" id="745365"/>
    <lineage>
        <taxon>Bacteria</taxon>
        <taxon>Bacillati</taxon>
        <taxon>Bacillota</taxon>
        <taxon>Bacilli</taxon>
        <taxon>Lactobacillales</taxon>
        <taxon>Carnobacteriaceae</taxon>
    </lineage>
</organism>
<dbReference type="RefSeq" id="WP_092090701.1">
    <property type="nucleotide sequence ID" value="NZ_FOQE01000001.1"/>
</dbReference>
<gene>
    <name evidence="3" type="ORF">SAMN04489868_10142</name>
</gene>
<feature type="domain" description="DUF3899" evidence="2">
    <location>
        <begin position="36"/>
        <end position="113"/>
    </location>
</feature>
<keyword evidence="1" id="KW-0472">Membrane</keyword>
<feature type="transmembrane region" description="Helical" evidence="1">
    <location>
        <begin position="97"/>
        <end position="119"/>
    </location>
</feature>
<reference evidence="3 4" key="1">
    <citation type="submission" date="2016-10" db="EMBL/GenBank/DDBJ databases">
        <authorList>
            <person name="de Groot N.N."/>
        </authorList>
    </citation>
    <scope>NUCLEOTIDE SEQUENCE [LARGE SCALE GENOMIC DNA]</scope>
    <source>
        <strain evidence="3 4">DSM 27630</strain>
    </source>
</reference>
<dbReference type="InterPro" id="IPR025007">
    <property type="entry name" value="DUF3899"/>
</dbReference>
<evidence type="ECO:0000313" key="4">
    <source>
        <dbReference type="Proteomes" id="UP000198668"/>
    </source>
</evidence>
<keyword evidence="1" id="KW-0812">Transmembrane</keyword>